<evidence type="ECO:0000256" key="2">
    <source>
        <dbReference type="SAM" id="Phobius"/>
    </source>
</evidence>
<feature type="chain" id="PRO_5046139827" description="Histidine kinase" evidence="3">
    <location>
        <begin position="21"/>
        <end position="675"/>
    </location>
</feature>
<feature type="signal peptide" evidence="3">
    <location>
        <begin position="1"/>
        <end position="20"/>
    </location>
</feature>
<dbReference type="PANTHER" id="PTHR34220:SF7">
    <property type="entry name" value="SENSOR HISTIDINE KINASE YPDA"/>
    <property type="match status" value="1"/>
</dbReference>
<dbReference type="PANTHER" id="PTHR34220">
    <property type="entry name" value="SENSOR HISTIDINE KINASE YPDA"/>
    <property type="match status" value="1"/>
</dbReference>
<dbReference type="Pfam" id="PF07695">
    <property type="entry name" value="7TMR-DISM_7TM"/>
    <property type="match status" value="1"/>
</dbReference>
<feature type="transmembrane region" description="Helical" evidence="2">
    <location>
        <begin position="212"/>
        <end position="230"/>
    </location>
</feature>
<dbReference type="InterPro" id="IPR036890">
    <property type="entry name" value="HATPase_C_sf"/>
</dbReference>
<evidence type="ECO:0000259" key="6">
    <source>
        <dbReference type="Pfam" id="PF07696"/>
    </source>
</evidence>
<comment type="caution">
    <text evidence="7">The sequence shown here is derived from an EMBL/GenBank/DDBJ whole genome shotgun (WGS) entry which is preliminary data.</text>
</comment>
<dbReference type="InterPro" id="IPR010559">
    <property type="entry name" value="Sig_transdc_His_kin_internal"/>
</dbReference>
<feature type="domain" description="7TM-DISM receptor extracellular" evidence="5">
    <location>
        <begin position="187"/>
        <end position="402"/>
    </location>
</feature>
<feature type="transmembrane region" description="Helical" evidence="2">
    <location>
        <begin position="186"/>
        <end position="205"/>
    </location>
</feature>
<dbReference type="Pfam" id="PF06580">
    <property type="entry name" value="His_kinase"/>
    <property type="match status" value="1"/>
</dbReference>
<dbReference type="Pfam" id="PF07696">
    <property type="entry name" value="7TMR-DISMED2"/>
    <property type="match status" value="1"/>
</dbReference>
<dbReference type="EMBL" id="BAABJW010000001">
    <property type="protein sequence ID" value="GAA4804932.1"/>
    <property type="molecule type" value="Genomic_DNA"/>
</dbReference>
<keyword evidence="2" id="KW-1133">Transmembrane helix</keyword>
<evidence type="ECO:0000313" key="7">
    <source>
        <dbReference type="EMBL" id="GAA4804932.1"/>
    </source>
</evidence>
<sequence>MKKTRLFLLFICFGIYSLNAQIVLDSIKAIQSLVNNDQVEALVINREVSYNNVKKYKNWQPYDSTFTTSPKLALWVRFTVKNTSNKPANIYLYAADNFVDVFIENKQQTEHLKNGYLASLGERDNKIESYFTQIELPPLQSTLCYVKLSNDYVLSKTYYPLLYSTESYLDFAYKTSKLYTKPVGFIYFYLTTLCCIFVFVLVFWFRLQQRLYFYYLGYLLFQIIYAFLVLRTTTATVANIFLYAPAFSQLIFEPVQFAFIGFYIFFILNLLEINKYNKTLSKVLIYFGVFCFFYAFARFIFNYYFKDLQLGEIVFSAVRFIILPLNFVLIIWIIYKVKHPLLKYFIIGQSLFFIGSILSFYLAYSELFLDPNSIFNFPQSRNIIFQIGLLGEVYCFSIAIGENIFLLQKEKNLTSQKLIDQLQENKVLQENMNQELDKKVKQKTEELIHLYSEIEKQKEAEIKSEFTRRIQDMEMLALRSQMNPHFIFNSLNALKNLIMISDKEGATSYLDNFSVLLRSILQNSTKDVITVEEELEILELYLSLEKNRIEDSFNYTIEIHSRELLSQYNIPPLLLQPFVENAIWHGLNPSEKAEKQLTIIFDTTKALKITIQDNGIGRKASGNSKKMHKSMGTDITKERLSLFNHTNDINLHLTILDLEENGIPSGTKIILNYNQ</sequence>
<evidence type="ECO:0000259" key="4">
    <source>
        <dbReference type="Pfam" id="PF06580"/>
    </source>
</evidence>
<keyword evidence="3" id="KW-0732">Signal</keyword>
<feature type="transmembrane region" description="Helical" evidence="2">
    <location>
        <begin position="342"/>
        <end position="363"/>
    </location>
</feature>
<dbReference type="Gene3D" id="2.60.40.2380">
    <property type="match status" value="1"/>
</dbReference>
<protein>
    <recommendedName>
        <fullName evidence="9">Histidine kinase</fullName>
    </recommendedName>
</protein>
<reference evidence="8" key="1">
    <citation type="journal article" date="2019" name="Int. J. Syst. Evol. Microbiol.">
        <title>The Global Catalogue of Microorganisms (GCM) 10K type strain sequencing project: providing services to taxonomists for standard genome sequencing and annotation.</title>
        <authorList>
            <consortium name="The Broad Institute Genomics Platform"/>
            <consortium name="The Broad Institute Genome Sequencing Center for Infectious Disease"/>
            <person name="Wu L."/>
            <person name="Ma J."/>
        </authorList>
    </citation>
    <scope>NUCLEOTIDE SEQUENCE [LARGE SCALE GENOMIC DNA]</scope>
    <source>
        <strain evidence="8">JCM 18325</strain>
    </source>
</reference>
<dbReference type="InterPro" id="IPR011622">
    <property type="entry name" value="7TMR_DISM_rcpt_extracell_dom2"/>
</dbReference>
<keyword evidence="1" id="KW-0175">Coiled coil</keyword>
<feature type="transmembrane region" description="Helical" evidence="2">
    <location>
        <begin position="250"/>
        <end position="271"/>
    </location>
</feature>
<feature type="transmembrane region" description="Helical" evidence="2">
    <location>
        <begin position="313"/>
        <end position="335"/>
    </location>
</feature>
<dbReference type="Gene3D" id="3.30.565.10">
    <property type="entry name" value="Histidine kinase-like ATPase, C-terminal domain"/>
    <property type="match status" value="1"/>
</dbReference>
<evidence type="ECO:0000259" key="5">
    <source>
        <dbReference type="Pfam" id="PF07695"/>
    </source>
</evidence>
<evidence type="ECO:0000256" key="3">
    <source>
        <dbReference type="SAM" id="SignalP"/>
    </source>
</evidence>
<keyword evidence="8" id="KW-1185">Reference proteome</keyword>
<feature type="coiled-coil region" evidence="1">
    <location>
        <begin position="419"/>
        <end position="460"/>
    </location>
</feature>
<accession>A0ABP9C4I8</accession>
<gene>
    <name evidence="7" type="ORF">GCM10023330_09190</name>
</gene>
<organism evidence="7 8">
    <name type="scientific">Litoribaculum gwangyangense</name>
    <dbReference type="NCBI Taxonomy" id="1130722"/>
    <lineage>
        <taxon>Bacteria</taxon>
        <taxon>Pseudomonadati</taxon>
        <taxon>Bacteroidota</taxon>
        <taxon>Flavobacteriia</taxon>
        <taxon>Flavobacteriales</taxon>
        <taxon>Flavobacteriaceae</taxon>
        <taxon>Litoribaculum</taxon>
    </lineage>
</organism>
<proteinExistence type="predicted"/>
<evidence type="ECO:0000256" key="1">
    <source>
        <dbReference type="SAM" id="Coils"/>
    </source>
</evidence>
<dbReference type="InterPro" id="IPR011623">
    <property type="entry name" value="7TMR_DISM_rcpt_extracell_dom1"/>
</dbReference>
<keyword evidence="2" id="KW-0472">Membrane</keyword>
<feature type="domain" description="Signal transduction histidine kinase internal region" evidence="4">
    <location>
        <begin position="473"/>
        <end position="553"/>
    </location>
</feature>
<name>A0ABP9C4I8_9FLAO</name>
<dbReference type="InterPro" id="IPR050640">
    <property type="entry name" value="Bact_2-comp_sensor_kinase"/>
</dbReference>
<evidence type="ECO:0000313" key="8">
    <source>
        <dbReference type="Proteomes" id="UP001501433"/>
    </source>
</evidence>
<evidence type="ECO:0008006" key="9">
    <source>
        <dbReference type="Google" id="ProtNLM"/>
    </source>
</evidence>
<dbReference type="Proteomes" id="UP001501433">
    <property type="component" value="Unassembled WGS sequence"/>
</dbReference>
<dbReference type="RefSeq" id="WP_345275759.1">
    <property type="nucleotide sequence ID" value="NZ_BAABJW010000001.1"/>
</dbReference>
<feature type="domain" description="7TM-DISM receptor extracellular" evidence="6">
    <location>
        <begin position="73"/>
        <end position="151"/>
    </location>
</feature>
<feature type="transmembrane region" description="Helical" evidence="2">
    <location>
        <begin position="283"/>
        <end position="301"/>
    </location>
</feature>
<keyword evidence="2" id="KW-0812">Transmembrane</keyword>
<feature type="transmembrane region" description="Helical" evidence="2">
    <location>
        <begin position="383"/>
        <end position="407"/>
    </location>
</feature>